<accession>A0A9P8V3J7</accession>
<dbReference type="Proteomes" id="UP000770015">
    <property type="component" value="Unassembled WGS sequence"/>
</dbReference>
<protein>
    <submittedName>
        <fullName evidence="2">Uncharacterized protein</fullName>
    </submittedName>
</protein>
<gene>
    <name evidence="2" type="ORF">F5X68DRAFT_265046</name>
</gene>
<organism evidence="2 3">
    <name type="scientific">Plectosphaerella plurivora</name>
    <dbReference type="NCBI Taxonomy" id="936078"/>
    <lineage>
        <taxon>Eukaryota</taxon>
        <taxon>Fungi</taxon>
        <taxon>Dikarya</taxon>
        <taxon>Ascomycota</taxon>
        <taxon>Pezizomycotina</taxon>
        <taxon>Sordariomycetes</taxon>
        <taxon>Hypocreomycetidae</taxon>
        <taxon>Glomerellales</taxon>
        <taxon>Plectosphaerellaceae</taxon>
        <taxon>Plectosphaerella</taxon>
    </lineage>
</organism>
<feature type="transmembrane region" description="Helical" evidence="1">
    <location>
        <begin position="62"/>
        <end position="82"/>
    </location>
</feature>
<evidence type="ECO:0000256" key="1">
    <source>
        <dbReference type="SAM" id="Phobius"/>
    </source>
</evidence>
<reference evidence="2" key="1">
    <citation type="journal article" date="2021" name="Nat. Commun.">
        <title>Genetic determinants of endophytism in the Arabidopsis root mycobiome.</title>
        <authorList>
            <person name="Mesny F."/>
            <person name="Miyauchi S."/>
            <person name="Thiergart T."/>
            <person name="Pickel B."/>
            <person name="Atanasova L."/>
            <person name="Karlsson M."/>
            <person name="Huettel B."/>
            <person name="Barry K.W."/>
            <person name="Haridas S."/>
            <person name="Chen C."/>
            <person name="Bauer D."/>
            <person name="Andreopoulos W."/>
            <person name="Pangilinan J."/>
            <person name="LaButti K."/>
            <person name="Riley R."/>
            <person name="Lipzen A."/>
            <person name="Clum A."/>
            <person name="Drula E."/>
            <person name="Henrissat B."/>
            <person name="Kohler A."/>
            <person name="Grigoriev I.V."/>
            <person name="Martin F.M."/>
            <person name="Hacquard S."/>
        </authorList>
    </citation>
    <scope>NUCLEOTIDE SEQUENCE</scope>
    <source>
        <strain evidence="2">MPI-SDFR-AT-0117</strain>
    </source>
</reference>
<dbReference type="Gene3D" id="6.10.110.10">
    <property type="match status" value="1"/>
</dbReference>
<evidence type="ECO:0000313" key="3">
    <source>
        <dbReference type="Proteomes" id="UP000770015"/>
    </source>
</evidence>
<dbReference type="AlphaFoldDB" id="A0A9P8V3J7"/>
<feature type="transmembrane region" description="Helical" evidence="1">
    <location>
        <begin position="88"/>
        <end position="110"/>
    </location>
</feature>
<keyword evidence="1" id="KW-0472">Membrane</keyword>
<dbReference type="OrthoDB" id="4788915at2759"/>
<feature type="transmembrane region" description="Helical" evidence="1">
    <location>
        <begin position="24"/>
        <end position="50"/>
    </location>
</feature>
<comment type="caution">
    <text evidence="2">The sequence shown here is derived from an EMBL/GenBank/DDBJ whole genome shotgun (WGS) entry which is preliminary data.</text>
</comment>
<keyword evidence="1" id="KW-1133">Transmembrane helix</keyword>
<keyword evidence="1" id="KW-0812">Transmembrane</keyword>
<dbReference type="EMBL" id="JAGSXJ010000030">
    <property type="protein sequence ID" value="KAH6670295.1"/>
    <property type="molecule type" value="Genomic_DNA"/>
</dbReference>
<evidence type="ECO:0000313" key="2">
    <source>
        <dbReference type="EMBL" id="KAH6670295.1"/>
    </source>
</evidence>
<dbReference type="InterPro" id="IPR038213">
    <property type="entry name" value="IFI6/IFI27-like_sf"/>
</dbReference>
<proteinExistence type="predicted"/>
<keyword evidence="3" id="KW-1185">Reference proteome</keyword>
<sequence length="113" mass="11335">MASYNGTAAVGFPIDDEIRCYWEILFGIFGGAFAATFVGIMSVGFGTVGITAGSLAAAIQSAMYGAFVPAGGWFATLTGIGMTGNMGWVAGAAASSNAAFATWVVAKLGLCKS</sequence>
<name>A0A9P8V3J7_9PEZI</name>